<dbReference type="PANTHER" id="PTHR32438">
    <property type="entry name" value="4-ALPHA-GLUCANOTRANSFERASE DPE1, CHLOROPLASTIC/AMYLOPLASTIC"/>
    <property type="match status" value="1"/>
</dbReference>
<dbReference type="EC" id="2.4.1.25" evidence="3 10"/>
<dbReference type="eggNOG" id="COG1640">
    <property type="taxonomic scope" value="Bacteria"/>
</dbReference>
<dbReference type="GO" id="GO:0004134">
    <property type="term" value="F:4-alpha-glucanotransferase activity"/>
    <property type="evidence" value="ECO:0007669"/>
    <property type="project" value="UniProtKB-EC"/>
</dbReference>
<protein>
    <recommendedName>
        <fullName evidence="4 10">4-alpha-glucanotransferase</fullName>
        <ecNumber evidence="3 10">2.4.1.25</ecNumber>
    </recommendedName>
    <alternativeName>
        <fullName evidence="8 10">Amylomaltase</fullName>
    </alternativeName>
    <alternativeName>
        <fullName evidence="9 10">Disproportionating enzyme</fullName>
    </alternativeName>
</protein>
<evidence type="ECO:0000256" key="10">
    <source>
        <dbReference type="RuleBase" id="RU361207"/>
    </source>
</evidence>
<evidence type="ECO:0000256" key="4">
    <source>
        <dbReference type="ARBA" id="ARBA00020295"/>
    </source>
</evidence>
<evidence type="ECO:0000256" key="5">
    <source>
        <dbReference type="ARBA" id="ARBA00022676"/>
    </source>
</evidence>
<evidence type="ECO:0000256" key="1">
    <source>
        <dbReference type="ARBA" id="ARBA00000439"/>
    </source>
</evidence>
<evidence type="ECO:0000256" key="3">
    <source>
        <dbReference type="ARBA" id="ARBA00012560"/>
    </source>
</evidence>
<gene>
    <name evidence="11" type="ORF">MC45_09915</name>
</gene>
<evidence type="ECO:0000256" key="7">
    <source>
        <dbReference type="ARBA" id="ARBA00023277"/>
    </source>
</evidence>
<dbReference type="GO" id="GO:0005975">
    <property type="term" value="P:carbohydrate metabolic process"/>
    <property type="evidence" value="ECO:0007669"/>
    <property type="project" value="InterPro"/>
</dbReference>
<dbReference type="KEGG" id="stax:MC45_09915"/>
<comment type="catalytic activity">
    <reaction evidence="1 10">
        <text>Transfers a segment of a (1-&gt;4)-alpha-D-glucan to a new position in an acceptor, which may be glucose or a (1-&gt;4)-alpha-D-glucan.</text>
        <dbReference type="EC" id="2.4.1.25"/>
    </reaction>
</comment>
<dbReference type="HOGENOM" id="CLU_022072_1_0_5"/>
<dbReference type="AlphaFoldDB" id="A0A097EGD9"/>
<sequence length="635" mass="67341">MTDLATDAQAAGLQAEWEDADGRRQRVDDAVLRAILDTLDTRVDGVPFVTGDTGRPVATGAKPGPARLMLEDGTTRAVTIAADGTIPGIAEPGYHRLDTAGGVVTLAIAPPRCIAPPPGHSWGPAVQIPALRGSRPAPYGDLGTLAEAARAFADAGADTLAISPTHALFPADATRFSPYAPSSRLFHHALLADPALAGVTDAGPAGGELIDWRTGWPERLAQLRTAFDRAPAGLRARFDAARATRPDWDDHARFDALHAHFFAATQARGWQAWPADYHDPAGPAVARFVADHAPDVAFYAFLQWLTDASLAQAQAAARDAGMRIGLIADLAVGMDAGGSHGWNRRDDLLTGLSIGAPPDPLGPQGQNWGITALSPFALRRTGFDGFIRTVRAALCHAGGLRIDHALGLKRLWVIPDGGKASDGAYLAMPFADLLRILALESHRAGAIVIGEDLGTVPPGFRDTMAKRGMLGMRVLPFERDDTGFTPSSEWDAQAVAMTGTHDTATLAGWWTGRDITWNHKLKRSASDEPADRLRRIGEKKALWTACTTAGVAAGPVPNDAAPAIDAAIAFTRQAPCPLTIVPLEDLVGIAEQPNLPGTTDEHPNWRRRMPDTTKALLARPEVARRAALLTAKSFA</sequence>
<keyword evidence="5 10" id="KW-0328">Glycosyltransferase</keyword>
<dbReference type="EMBL" id="CP009571">
    <property type="protein sequence ID" value="AIT06632.1"/>
    <property type="molecule type" value="Genomic_DNA"/>
</dbReference>
<dbReference type="PANTHER" id="PTHR32438:SF5">
    <property type="entry name" value="4-ALPHA-GLUCANOTRANSFERASE DPE1, CHLOROPLASTIC_AMYLOPLASTIC"/>
    <property type="match status" value="1"/>
</dbReference>
<dbReference type="Gene3D" id="3.20.20.80">
    <property type="entry name" value="Glycosidases"/>
    <property type="match status" value="1"/>
</dbReference>
<comment type="similarity">
    <text evidence="2 10">Belongs to the disproportionating enzyme family.</text>
</comment>
<evidence type="ECO:0000313" key="12">
    <source>
        <dbReference type="Proteomes" id="UP000033200"/>
    </source>
</evidence>
<reference evidence="11 12" key="1">
    <citation type="submission" date="2014-09" db="EMBL/GenBank/DDBJ databases">
        <title>Using Illumina technology Improving SMRT sequencing Genome Assembly by RASTools.</title>
        <authorList>
            <person name="Zhou Y."/>
            <person name="Ma T."/>
            <person name="Liu T."/>
        </authorList>
    </citation>
    <scope>NUCLEOTIDE SEQUENCE [LARGE SCALE GENOMIC DNA]</scope>
    <source>
        <strain evidence="11 12">ATCC 55669</strain>
    </source>
</reference>
<evidence type="ECO:0000256" key="9">
    <source>
        <dbReference type="ARBA" id="ARBA00031501"/>
    </source>
</evidence>
<dbReference type="STRING" id="1549858.MC45_09915"/>
<organism evidence="11 12">
    <name type="scientific">Sphingomonas taxi</name>
    <dbReference type="NCBI Taxonomy" id="1549858"/>
    <lineage>
        <taxon>Bacteria</taxon>
        <taxon>Pseudomonadati</taxon>
        <taxon>Pseudomonadota</taxon>
        <taxon>Alphaproteobacteria</taxon>
        <taxon>Sphingomonadales</taxon>
        <taxon>Sphingomonadaceae</taxon>
        <taxon>Sphingomonas</taxon>
    </lineage>
</organism>
<evidence type="ECO:0000256" key="2">
    <source>
        <dbReference type="ARBA" id="ARBA00005684"/>
    </source>
</evidence>
<name>A0A097EGD9_9SPHN</name>
<evidence type="ECO:0000256" key="8">
    <source>
        <dbReference type="ARBA" id="ARBA00031423"/>
    </source>
</evidence>
<dbReference type="InterPro" id="IPR017853">
    <property type="entry name" value="GH"/>
</dbReference>
<dbReference type="RefSeq" id="WP_038662481.1">
    <property type="nucleotide sequence ID" value="NZ_CP009571.1"/>
</dbReference>
<proteinExistence type="inferred from homology"/>
<dbReference type="Proteomes" id="UP000033200">
    <property type="component" value="Chromosome"/>
</dbReference>
<dbReference type="SUPFAM" id="SSF51445">
    <property type="entry name" value="(Trans)glycosidases"/>
    <property type="match status" value="1"/>
</dbReference>
<keyword evidence="12" id="KW-1185">Reference proteome</keyword>
<dbReference type="Pfam" id="PF02446">
    <property type="entry name" value="Glyco_hydro_77"/>
    <property type="match status" value="1"/>
</dbReference>
<dbReference type="NCBIfam" id="TIGR00217">
    <property type="entry name" value="malQ"/>
    <property type="match status" value="1"/>
</dbReference>
<evidence type="ECO:0000256" key="6">
    <source>
        <dbReference type="ARBA" id="ARBA00022679"/>
    </source>
</evidence>
<evidence type="ECO:0000313" key="11">
    <source>
        <dbReference type="EMBL" id="AIT06632.1"/>
    </source>
</evidence>
<accession>A0A097EGD9</accession>
<keyword evidence="7 10" id="KW-0119">Carbohydrate metabolism</keyword>
<dbReference type="InterPro" id="IPR003385">
    <property type="entry name" value="Glyco_hydro_77"/>
</dbReference>
<keyword evidence="6 10" id="KW-0808">Transferase</keyword>